<evidence type="ECO:0000256" key="1">
    <source>
        <dbReference type="SAM" id="Phobius"/>
    </source>
</evidence>
<evidence type="ECO:0000313" key="2">
    <source>
        <dbReference type="EMBL" id="SVB68517.1"/>
    </source>
</evidence>
<keyword evidence="1" id="KW-1133">Transmembrane helix</keyword>
<gene>
    <name evidence="2" type="ORF">METZ01_LOCUS221371</name>
</gene>
<keyword evidence="1" id="KW-0812">Transmembrane</keyword>
<protein>
    <submittedName>
        <fullName evidence="2">Uncharacterized protein</fullName>
    </submittedName>
</protein>
<dbReference type="EMBL" id="UINC01052786">
    <property type="protein sequence ID" value="SVB68517.1"/>
    <property type="molecule type" value="Genomic_DNA"/>
</dbReference>
<keyword evidence="1" id="KW-0472">Membrane</keyword>
<dbReference type="AlphaFoldDB" id="A0A382G1X7"/>
<feature type="transmembrane region" description="Helical" evidence="1">
    <location>
        <begin position="127"/>
        <end position="148"/>
    </location>
</feature>
<organism evidence="2">
    <name type="scientific">marine metagenome</name>
    <dbReference type="NCBI Taxonomy" id="408172"/>
    <lineage>
        <taxon>unclassified sequences</taxon>
        <taxon>metagenomes</taxon>
        <taxon>ecological metagenomes</taxon>
    </lineage>
</organism>
<accession>A0A382G1X7</accession>
<sequence>MAGNRSLGHPAAALLALFVILAGTLLVAAPAAGASNQETTAEFSTVSVITEGEFRVIPAEIWFSLIDSNGNVVWEGPAGEQEFVLASSGDPHTLTATARTDIGDFSVQMKSIVFDGSEYSRVELRFAYVWAMEGVAIVAPAFLALSALKRIRMSLRGPRRGPTSAIQGKKGKKKKVKSFDYFIAGINNTSKTVKKNGKPIKIRPSVEVKLGKTKCNPKDGLAEAKVEKISVKFSYTKGWNEGKITTKIPADGRWGKLTIRGKEEIPIPPQGIAVNRISVTIYPIGLGKDAAVVDCDKANNTVVMDTTKHKRGDREKIKVGKKRVQK</sequence>
<reference evidence="2" key="1">
    <citation type="submission" date="2018-05" db="EMBL/GenBank/DDBJ databases">
        <authorList>
            <person name="Lanie J.A."/>
            <person name="Ng W.-L."/>
            <person name="Kazmierczak K.M."/>
            <person name="Andrzejewski T.M."/>
            <person name="Davidsen T.M."/>
            <person name="Wayne K.J."/>
            <person name="Tettelin H."/>
            <person name="Glass J.I."/>
            <person name="Rusch D."/>
            <person name="Podicherti R."/>
            <person name="Tsui H.-C.T."/>
            <person name="Winkler M.E."/>
        </authorList>
    </citation>
    <scope>NUCLEOTIDE SEQUENCE</scope>
</reference>
<name>A0A382G1X7_9ZZZZ</name>
<feature type="non-terminal residue" evidence="2">
    <location>
        <position position="326"/>
    </location>
</feature>
<proteinExistence type="predicted"/>